<evidence type="ECO:0000256" key="4">
    <source>
        <dbReference type="ARBA" id="ARBA00022531"/>
    </source>
</evidence>
<dbReference type="EMBL" id="MF101416">
    <property type="protein sequence ID" value="ARW61021.1"/>
    <property type="molecule type" value="Genomic_DNA"/>
</dbReference>
<keyword evidence="8 10" id="KW-0472">Membrane</keyword>
<evidence type="ECO:0000256" key="1">
    <source>
        <dbReference type="ARBA" id="ARBA00002862"/>
    </source>
</evidence>
<sequence>MNISNASNIKVYQIIGSRRFSNYWWASIILLGSLGFFTVGLSSYFKSVLIPFIKIDLLTFVPQGAIMTFYGTIGILTSIFLWYTIVLNVGSGYNEFNNETKIITIFRLGFPGKNRLLKLQYNTNNIASIKILIEEKFFNRREIYLKMKDRREIPLTKVGEPISISELENQAIELAQFLNIKVEGIK</sequence>
<evidence type="ECO:0000256" key="7">
    <source>
        <dbReference type="ARBA" id="ARBA00023078"/>
    </source>
</evidence>
<keyword evidence="6 10" id="KW-1133">Transmembrane helix</keyword>
<evidence type="ECO:0000256" key="10">
    <source>
        <dbReference type="HAMAP-Rule" id="MF_00437"/>
    </source>
</evidence>
<feature type="transmembrane region" description="Helical" evidence="10">
    <location>
        <begin position="65"/>
        <end position="86"/>
    </location>
</feature>
<comment type="similarity">
    <text evidence="2 10">Belongs to the Ycf4 family.</text>
</comment>
<dbReference type="NCBIfam" id="NF002712">
    <property type="entry name" value="PRK02542.1"/>
    <property type="match status" value="1"/>
</dbReference>
<gene>
    <name evidence="10 11" type="primary">ycf4</name>
</gene>
<evidence type="ECO:0000256" key="2">
    <source>
        <dbReference type="ARBA" id="ARBA00008198"/>
    </source>
</evidence>
<dbReference type="GeneID" id="33353997"/>
<evidence type="ECO:0000256" key="8">
    <source>
        <dbReference type="ARBA" id="ARBA00023136"/>
    </source>
</evidence>
<accession>A0A1Z1M5A5</accession>
<dbReference type="PANTHER" id="PTHR33288">
    <property type="match status" value="1"/>
</dbReference>
<organism evidence="11">
    <name type="scientific">Caloglossa monosticha</name>
    <dbReference type="NCBI Taxonomy" id="76906"/>
    <lineage>
        <taxon>Eukaryota</taxon>
        <taxon>Rhodophyta</taxon>
        <taxon>Florideophyceae</taxon>
        <taxon>Rhodymeniophycidae</taxon>
        <taxon>Ceramiales</taxon>
        <taxon>Delesseriaceae</taxon>
        <taxon>Caloglossa</taxon>
    </lineage>
</organism>
<dbReference type="GO" id="GO:0015979">
    <property type="term" value="P:photosynthesis"/>
    <property type="evidence" value="ECO:0007669"/>
    <property type="project" value="UniProtKB-UniRule"/>
</dbReference>
<dbReference type="HAMAP" id="MF_00437">
    <property type="entry name" value="Ycf4"/>
    <property type="match status" value="1"/>
</dbReference>
<feature type="transmembrane region" description="Helical" evidence="10">
    <location>
        <begin position="23"/>
        <end position="45"/>
    </location>
</feature>
<reference evidence="11" key="1">
    <citation type="journal article" date="2017" name="J. Phycol.">
        <title>Analysis of chloroplast genomes and a supermatrix inform reclassification of the Rhodomelaceae (Rhodophyta).</title>
        <authorList>
            <person name="Diaz-Tapia P."/>
            <person name="Maggs C.A."/>
            <person name="West J.A."/>
            <person name="Verbruggen H."/>
        </authorList>
    </citation>
    <scope>NUCLEOTIDE SEQUENCE</scope>
    <source>
        <strain evidence="11">JW3046</strain>
    </source>
</reference>
<dbReference type="GO" id="GO:0009522">
    <property type="term" value="C:photosystem I"/>
    <property type="evidence" value="ECO:0007669"/>
    <property type="project" value="InterPro"/>
</dbReference>
<keyword evidence="5 10" id="KW-0812">Transmembrane</keyword>
<comment type="function">
    <text evidence="1 10">Seems to be required for the assembly of the photosystem I complex.</text>
</comment>
<evidence type="ECO:0000256" key="5">
    <source>
        <dbReference type="ARBA" id="ARBA00022692"/>
    </source>
</evidence>
<name>A0A1Z1M5A5_9FLOR</name>
<dbReference type="AlphaFoldDB" id="A0A1Z1M5A5"/>
<dbReference type="PANTHER" id="PTHR33288:SF4">
    <property type="entry name" value="PHOTOSYSTEM I ASSEMBLY PROTEIN YCF4"/>
    <property type="match status" value="1"/>
</dbReference>
<proteinExistence type="inferred from homology"/>
<geneLocation type="chloroplast" evidence="11"/>
<evidence type="ECO:0000256" key="3">
    <source>
        <dbReference type="ARBA" id="ARBA00015395"/>
    </source>
</evidence>
<evidence type="ECO:0000256" key="6">
    <source>
        <dbReference type="ARBA" id="ARBA00022989"/>
    </source>
</evidence>
<keyword evidence="4 10" id="KW-0602">Photosynthesis</keyword>
<evidence type="ECO:0000256" key="9">
    <source>
        <dbReference type="ARBA" id="ARBA00046286"/>
    </source>
</evidence>
<comment type="subcellular location">
    <subcellularLocation>
        <location evidence="9">Plastid thylakoid membrane</location>
        <topology evidence="9">Multi-pass membrane protein</topology>
    </subcellularLocation>
    <subcellularLocation>
        <location evidence="10">Plastid</location>
        <location evidence="10">Chloroplast thylakoid membrane</location>
        <topology evidence="10">Multi-pass membrane protein</topology>
    </subcellularLocation>
</comment>
<dbReference type="GO" id="GO:0009535">
    <property type="term" value="C:chloroplast thylakoid membrane"/>
    <property type="evidence" value="ECO:0007669"/>
    <property type="project" value="UniProtKB-SubCell"/>
</dbReference>
<dbReference type="Pfam" id="PF02392">
    <property type="entry name" value="Ycf4"/>
    <property type="match status" value="1"/>
</dbReference>
<dbReference type="InterPro" id="IPR003359">
    <property type="entry name" value="PSI_Ycf4_assembly"/>
</dbReference>
<keyword evidence="7 10" id="KW-0793">Thylakoid</keyword>
<evidence type="ECO:0000313" key="11">
    <source>
        <dbReference type="EMBL" id="ARW61021.1"/>
    </source>
</evidence>
<protein>
    <recommendedName>
        <fullName evidence="3 10">Photosystem I assembly protein Ycf4</fullName>
    </recommendedName>
</protein>
<dbReference type="RefSeq" id="YP_009392459.1">
    <property type="nucleotide sequence ID" value="NC_035263.1"/>
</dbReference>
<keyword evidence="11" id="KW-0150">Chloroplast</keyword>
<keyword evidence="11" id="KW-0934">Plastid</keyword>